<evidence type="ECO:0000313" key="3">
    <source>
        <dbReference type="Proteomes" id="UP000030108"/>
    </source>
</evidence>
<organism evidence="2 3">
    <name type="scientific">Rhizoctonia solani AG-3 Rhs1AP</name>
    <dbReference type="NCBI Taxonomy" id="1086054"/>
    <lineage>
        <taxon>Eukaryota</taxon>
        <taxon>Fungi</taxon>
        <taxon>Dikarya</taxon>
        <taxon>Basidiomycota</taxon>
        <taxon>Agaricomycotina</taxon>
        <taxon>Agaricomycetes</taxon>
        <taxon>Cantharellales</taxon>
        <taxon>Ceratobasidiaceae</taxon>
        <taxon>Rhizoctonia</taxon>
    </lineage>
</organism>
<comment type="caution">
    <text evidence="2">The sequence shown here is derived from an EMBL/GenBank/DDBJ whole genome shotgun (WGS) entry which is preliminary data.</text>
</comment>
<dbReference type="InterPro" id="IPR041078">
    <property type="entry name" value="Plavaka"/>
</dbReference>
<dbReference type="EMBL" id="JATN01000322">
    <property type="protein sequence ID" value="EUC54338.1"/>
    <property type="molecule type" value="Genomic_DNA"/>
</dbReference>
<dbReference type="Proteomes" id="UP000030108">
    <property type="component" value="Unassembled WGS sequence"/>
</dbReference>
<sequence length="464" mass="51662">MWQVDDPDGMPSDMELDHPEVEGEGAHGLTHGLEEGSDVLGGCHRQVKFAPATDVRVQEDNENINDIPHSVPTITDYHPNTNAGRPIRLEPRTSPQTNVTGTLADDACFQMADFIMSIGMTSSEREAFFKLELNQHLPWQNDRQYMADIDSLPPEPKMQEYSVSFGAGKHARPVEFRAKNIIEVLQQILSDPRFEQHIDYTPRRDYTDKSRKCLIQDEHGTILSVILMSDKTGLTTMVGGKEAYPVYVTIGNIHKRIRRQPLKRAVVLLGYLPIPSSLTDEEDETLRGAQAWEVFHKWPDGYAGTVDPSFNRGSGNWWCSDGGTNLLMPENLMWMLSKGRAGSRGDESGTRDQHEAVEVENATSGLHARLLSMISTPCDWKAKAVPEEMDPDDTYFSPRHNPAARKSQGGKAQRVILGPVAGCDEEEFGPKAQRKSVDPVDDVVLHPGDTPVKAEDPSISLNTR</sequence>
<evidence type="ECO:0000256" key="1">
    <source>
        <dbReference type="SAM" id="MobiDB-lite"/>
    </source>
</evidence>
<proteinExistence type="predicted"/>
<protein>
    <submittedName>
        <fullName evidence="2">Uncharacterized protein</fullName>
    </submittedName>
</protein>
<feature type="region of interest" description="Disordered" evidence="1">
    <location>
        <begin position="1"/>
        <end position="27"/>
    </location>
</feature>
<dbReference type="AlphaFoldDB" id="X8IW18"/>
<dbReference type="Pfam" id="PF18759">
    <property type="entry name" value="Plavaka"/>
    <property type="match status" value="1"/>
</dbReference>
<feature type="non-terminal residue" evidence="2">
    <location>
        <position position="464"/>
    </location>
</feature>
<dbReference type="OrthoDB" id="3283237at2759"/>
<accession>X8IW18</accession>
<feature type="region of interest" description="Disordered" evidence="1">
    <location>
        <begin position="393"/>
        <end position="464"/>
    </location>
</feature>
<name>X8IW18_9AGAM</name>
<reference evidence="3" key="1">
    <citation type="journal article" date="2014" name="Genome Announc.">
        <title>Draft genome sequence of the plant-pathogenic soil fungus Rhizoctonia solani anastomosis group 3 strain Rhs1AP.</title>
        <authorList>
            <person name="Cubeta M.A."/>
            <person name="Thomas E."/>
            <person name="Dean R.A."/>
            <person name="Jabaji S."/>
            <person name="Neate S.M."/>
            <person name="Tavantzis S."/>
            <person name="Toda T."/>
            <person name="Vilgalys R."/>
            <person name="Bharathan N."/>
            <person name="Fedorova-Abrams N."/>
            <person name="Pakala S.B."/>
            <person name="Pakala S.M."/>
            <person name="Zafar N."/>
            <person name="Joardar V."/>
            <person name="Losada L."/>
            <person name="Nierman W.C."/>
        </authorList>
    </citation>
    <scope>NUCLEOTIDE SEQUENCE [LARGE SCALE GENOMIC DNA]</scope>
    <source>
        <strain evidence="3">AG-3</strain>
    </source>
</reference>
<feature type="compositionally biased region" description="Basic and acidic residues" evidence="1">
    <location>
        <begin position="15"/>
        <end position="25"/>
    </location>
</feature>
<evidence type="ECO:0000313" key="2">
    <source>
        <dbReference type="EMBL" id="EUC54338.1"/>
    </source>
</evidence>
<gene>
    <name evidence="2" type="ORF">RSOL_039620</name>
</gene>